<dbReference type="AlphaFoldDB" id="A0A1C3P498"/>
<name>A0A1C3P498_9ACTN</name>
<evidence type="ECO:0000313" key="2">
    <source>
        <dbReference type="EMBL" id="SBW24528.1"/>
    </source>
</evidence>
<sequence length="133" mass="15323">MHIFTPYTPTHGELLRLTNQARLEHGLNELDRHWALDQAASWMARDMFENNYLDHQDSRGKRALERATAYGYPGRQGWFSVAENAASGYPTPERVIEGWLTSEGHRLNMLRDTWVSVGLGYCVRKWVQVFGSV</sequence>
<dbReference type="Pfam" id="PF00188">
    <property type="entry name" value="CAP"/>
    <property type="match status" value="1"/>
</dbReference>
<dbReference type="SUPFAM" id="SSF55797">
    <property type="entry name" value="PR-1-like"/>
    <property type="match status" value="1"/>
</dbReference>
<dbReference type="InterPro" id="IPR035940">
    <property type="entry name" value="CAP_sf"/>
</dbReference>
<evidence type="ECO:0000259" key="1">
    <source>
        <dbReference type="Pfam" id="PF00188"/>
    </source>
</evidence>
<dbReference type="EMBL" id="FLUV01001755">
    <property type="protein sequence ID" value="SBW24528.1"/>
    <property type="molecule type" value="Genomic_DNA"/>
</dbReference>
<feature type="domain" description="SCP" evidence="1">
    <location>
        <begin position="15"/>
        <end position="123"/>
    </location>
</feature>
<dbReference type="Proteomes" id="UP000199013">
    <property type="component" value="Unassembled WGS sequence"/>
</dbReference>
<proteinExistence type="predicted"/>
<keyword evidence="3" id="KW-1185">Reference proteome</keyword>
<dbReference type="Gene3D" id="3.40.33.10">
    <property type="entry name" value="CAP"/>
    <property type="match status" value="1"/>
</dbReference>
<evidence type="ECO:0000313" key="3">
    <source>
        <dbReference type="Proteomes" id="UP000199013"/>
    </source>
</evidence>
<organism evidence="2 3">
    <name type="scientific">Candidatus Protofrankia californiensis</name>
    <dbReference type="NCBI Taxonomy" id="1839754"/>
    <lineage>
        <taxon>Bacteria</taxon>
        <taxon>Bacillati</taxon>
        <taxon>Actinomycetota</taxon>
        <taxon>Actinomycetes</taxon>
        <taxon>Frankiales</taxon>
        <taxon>Frankiaceae</taxon>
        <taxon>Protofrankia</taxon>
    </lineage>
</organism>
<protein>
    <recommendedName>
        <fullName evidence="1">SCP domain-containing protein</fullName>
    </recommendedName>
</protein>
<dbReference type="InterPro" id="IPR014044">
    <property type="entry name" value="CAP_dom"/>
</dbReference>
<gene>
    <name evidence="2" type="ORF">FDG2_4196</name>
</gene>
<accession>A0A1C3P498</accession>
<dbReference type="PANTHER" id="PTHR31157:SF1">
    <property type="entry name" value="SCP DOMAIN-CONTAINING PROTEIN"/>
    <property type="match status" value="1"/>
</dbReference>
<dbReference type="CDD" id="cd05379">
    <property type="entry name" value="CAP_bacterial"/>
    <property type="match status" value="1"/>
</dbReference>
<reference evidence="3" key="1">
    <citation type="submission" date="2016-02" db="EMBL/GenBank/DDBJ databases">
        <authorList>
            <person name="Wibberg D."/>
        </authorList>
    </citation>
    <scope>NUCLEOTIDE SEQUENCE [LARGE SCALE GENOMIC DNA]</scope>
</reference>
<dbReference type="PANTHER" id="PTHR31157">
    <property type="entry name" value="SCP DOMAIN-CONTAINING PROTEIN"/>
    <property type="match status" value="1"/>
</dbReference>